<dbReference type="OrthoDB" id="9804264at2"/>
<evidence type="ECO:0000256" key="3">
    <source>
        <dbReference type="PIRSR" id="PIRSR000390-2"/>
    </source>
</evidence>
<dbReference type="Proteomes" id="UP000289954">
    <property type="component" value="Unassembled WGS sequence"/>
</dbReference>
<name>A0A402DUA5_9CELL</name>
<dbReference type="InterPro" id="IPR015422">
    <property type="entry name" value="PyrdxlP-dep_Trfase_small"/>
</dbReference>
<keyword evidence="5" id="KW-0032">Aminotransferase</keyword>
<sequence>MIPISTVELGPDVEAEVLKVLRSGMVAQGPVVAEFERRFAALTGVQHAVAVNNGTTALVAALQVLDLEPGDEVVTSPFTFVATLNAILEAGATATFADIDDVDFNLAPDAAAAAIGDRTRVLMPVHLYGQTAPMGELAPLAADRGLALVEDSAQSHGATLDGRAAGSFGIGCFSFYGTKNITTGEGGIITTDDDVLADRLRVLRNQGMRARYQYEVAGHNYRLTDLQAALALPQLDRYEQTVARRKANAATLVEGLAGIPGLVLPQELPGRSHVWHQFTVRVTQDAAVSRDELVARLTEAGVGSGIYYPKLVFDYETYLTHPRVKVSEVPTAARVVQEVVSLPVHPRLSDDDLRTVVDTVRSILGA</sequence>
<dbReference type="PIRSF" id="PIRSF000390">
    <property type="entry name" value="PLP_StrS"/>
    <property type="match status" value="1"/>
</dbReference>
<feature type="active site" description="Proton acceptor" evidence="2">
    <location>
        <position position="179"/>
    </location>
</feature>
<dbReference type="GO" id="GO:0008483">
    <property type="term" value="F:transaminase activity"/>
    <property type="evidence" value="ECO:0007669"/>
    <property type="project" value="UniProtKB-KW"/>
</dbReference>
<dbReference type="AlphaFoldDB" id="A0A402DUA5"/>
<dbReference type="SUPFAM" id="SSF53383">
    <property type="entry name" value="PLP-dependent transferases"/>
    <property type="match status" value="1"/>
</dbReference>
<dbReference type="Pfam" id="PF01041">
    <property type="entry name" value="DegT_DnrJ_EryC1"/>
    <property type="match status" value="1"/>
</dbReference>
<gene>
    <name evidence="5" type="ORF">CBZ_27500</name>
</gene>
<keyword evidence="3 4" id="KW-0663">Pyridoxal phosphate</keyword>
<dbReference type="CDD" id="cd00616">
    <property type="entry name" value="AHBA_syn"/>
    <property type="match status" value="1"/>
</dbReference>
<dbReference type="GO" id="GO:0000271">
    <property type="term" value="P:polysaccharide biosynthetic process"/>
    <property type="evidence" value="ECO:0007669"/>
    <property type="project" value="TreeGrafter"/>
</dbReference>
<dbReference type="Gene3D" id="3.90.1150.10">
    <property type="entry name" value="Aspartate Aminotransferase, domain 1"/>
    <property type="match status" value="1"/>
</dbReference>
<dbReference type="EMBL" id="BIMR01000239">
    <property type="protein sequence ID" value="GCE77694.1"/>
    <property type="molecule type" value="Genomic_DNA"/>
</dbReference>
<comment type="similarity">
    <text evidence="4">Belongs to the DegT/DnrJ/EryC1 family.</text>
</comment>
<protein>
    <submittedName>
        <fullName evidence="5">Aminotransferase</fullName>
    </submittedName>
</protein>
<evidence type="ECO:0000256" key="4">
    <source>
        <dbReference type="RuleBase" id="RU004508"/>
    </source>
</evidence>
<evidence type="ECO:0000256" key="1">
    <source>
        <dbReference type="ARBA" id="ARBA00001933"/>
    </source>
</evidence>
<feature type="modified residue" description="N6-(pyridoxal phosphate)lysine" evidence="3">
    <location>
        <position position="179"/>
    </location>
</feature>
<dbReference type="Gene3D" id="3.40.640.10">
    <property type="entry name" value="Type I PLP-dependent aspartate aminotransferase-like (Major domain)"/>
    <property type="match status" value="1"/>
</dbReference>
<dbReference type="InterPro" id="IPR000653">
    <property type="entry name" value="DegT/StrS_aminotransferase"/>
</dbReference>
<evidence type="ECO:0000313" key="5">
    <source>
        <dbReference type="EMBL" id="GCE77694.1"/>
    </source>
</evidence>
<keyword evidence="6" id="KW-1185">Reference proteome</keyword>
<keyword evidence="5" id="KW-0808">Transferase</keyword>
<proteinExistence type="inferred from homology"/>
<evidence type="ECO:0000313" key="6">
    <source>
        <dbReference type="Proteomes" id="UP000289954"/>
    </source>
</evidence>
<dbReference type="InterPro" id="IPR015421">
    <property type="entry name" value="PyrdxlP-dep_Trfase_major"/>
</dbReference>
<dbReference type="PANTHER" id="PTHR30244:SF34">
    <property type="entry name" value="DTDP-4-AMINO-4,6-DIDEOXYGALACTOSE TRANSAMINASE"/>
    <property type="match status" value="1"/>
</dbReference>
<organism evidence="5 6">
    <name type="scientific">Cellulomonas biazotea</name>
    <dbReference type="NCBI Taxonomy" id="1709"/>
    <lineage>
        <taxon>Bacteria</taxon>
        <taxon>Bacillati</taxon>
        <taxon>Actinomycetota</taxon>
        <taxon>Actinomycetes</taxon>
        <taxon>Micrococcales</taxon>
        <taxon>Cellulomonadaceae</taxon>
        <taxon>Cellulomonas</taxon>
    </lineage>
</organism>
<dbReference type="PANTHER" id="PTHR30244">
    <property type="entry name" value="TRANSAMINASE"/>
    <property type="match status" value="1"/>
</dbReference>
<accession>A0A402DUA5</accession>
<comment type="caution">
    <text evidence="5">The sequence shown here is derived from an EMBL/GenBank/DDBJ whole genome shotgun (WGS) entry which is preliminary data.</text>
</comment>
<reference evidence="5 6" key="1">
    <citation type="submission" date="2019-01" db="EMBL/GenBank/DDBJ databases">
        <title>Draft genome sequence of Cellulomonas takizawaensis strain TKZ-21.</title>
        <authorList>
            <person name="Yamamura H."/>
            <person name="Hayashi T."/>
            <person name="Hamada M."/>
            <person name="Serisawa Y."/>
            <person name="Matsuyama K."/>
            <person name="Nakagawa Y."/>
            <person name="Otoguro M."/>
            <person name="Yanagida F."/>
            <person name="Hayakawa M."/>
        </authorList>
    </citation>
    <scope>NUCLEOTIDE SEQUENCE [LARGE SCALE GENOMIC DNA]</scope>
    <source>
        <strain evidence="5 6">NBRC12680</strain>
    </source>
</reference>
<dbReference type="InterPro" id="IPR015424">
    <property type="entry name" value="PyrdxlP-dep_Trfase"/>
</dbReference>
<comment type="cofactor">
    <cofactor evidence="1">
        <name>pyridoxal 5'-phosphate</name>
        <dbReference type="ChEBI" id="CHEBI:597326"/>
    </cofactor>
</comment>
<dbReference type="GO" id="GO:0030170">
    <property type="term" value="F:pyridoxal phosphate binding"/>
    <property type="evidence" value="ECO:0007669"/>
    <property type="project" value="TreeGrafter"/>
</dbReference>
<evidence type="ECO:0000256" key="2">
    <source>
        <dbReference type="PIRSR" id="PIRSR000390-1"/>
    </source>
</evidence>
<dbReference type="RefSeq" id="WP_130782304.1">
    <property type="nucleotide sequence ID" value="NZ_BIMR01000239.1"/>
</dbReference>